<dbReference type="EMBL" id="JAWDID010000001">
    <property type="protein sequence ID" value="MDU0338369.1"/>
    <property type="molecule type" value="Genomic_DNA"/>
</dbReference>
<accession>A0ABU3S0Q4</accession>
<dbReference type="Gene3D" id="3.40.50.300">
    <property type="entry name" value="P-loop containing nucleotide triphosphate hydrolases"/>
    <property type="match status" value="1"/>
</dbReference>
<comment type="subcellular location">
    <subcellularLocation>
        <location evidence="1">Cell membrane</location>
        <topology evidence="1">Multi-pass membrane protein</topology>
    </subcellularLocation>
</comment>
<dbReference type="Proteomes" id="UP001254257">
    <property type="component" value="Unassembled WGS sequence"/>
</dbReference>
<evidence type="ECO:0000313" key="9">
    <source>
        <dbReference type="EMBL" id="MDU0338369.1"/>
    </source>
</evidence>
<evidence type="ECO:0000256" key="3">
    <source>
        <dbReference type="ARBA" id="ARBA00022692"/>
    </source>
</evidence>
<evidence type="ECO:0000313" key="10">
    <source>
        <dbReference type="Proteomes" id="UP001254257"/>
    </source>
</evidence>
<evidence type="ECO:0000256" key="6">
    <source>
        <dbReference type="SAM" id="MobiDB-lite"/>
    </source>
</evidence>
<feature type="region of interest" description="Disordered" evidence="6">
    <location>
        <begin position="135"/>
        <end position="154"/>
    </location>
</feature>
<feature type="domain" description="Polysaccharide chain length determinant N-terminal" evidence="8">
    <location>
        <begin position="51"/>
        <end position="133"/>
    </location>
</feature>
<comment type="caution">
    <text evidence="9">The sequence shown here is derived from an EMBL/GenBank/DDBJ whole genome shotgun (WGS) entry which is preliminary data.</text>
</comment>
<evidence type="ECO:0000256" key="5">
    <source>
        <dbReference type="ARBA" id="ARBA00023136"/>
    </source>
</evidence>
<gene>
    <name evidence="9" type="ORF">RKE40_00670</name>
</gene>
<proteinExistence type="predicted"/>
<keyword evidence="2" id="KW-1003">Cell membrane</keyword>
<dbReference type="InterPro" id="IPR050445">
    <property type="entry name" value="Bact_polysacc_biosynth/exp"/>
</dbReference>
<keyword evidence="10" id="KW-1185">Reference proteome</keyword>
<reference evidence="9 10" key="1">
    <citation type="submission" date="2023-09" db="EMBL/GenBank/DDBJ databases">
        <title>Whole genome shotgun sequencing (WGS) of Bosea sp. ZW T0_25, isolated from stored onions (Allium cepa).</title>
        <authorList>
            <person name="Stoll D.A."/>
            <person name="Huch M."/>
        </authorList>
    </citation>
    <scope>NUCLEOTIDE SEQUENCE [LARGE SCALE GENOMIC DNA]</scope>
    <source>
        <strain evidence="9 10">ZW T0_25</strain>
    </source>
</reference>
<feature type="transmembrane region" description="Helical" evidence="7">
    <location>
        <begin position="59"/>
        <end position="78"/>
    </location>
</feature>
<dbReference type="RefSeq" id="WP_316016317.1">
    <property type="nucleotide sequence ID" value="NZ_JAWDID010000001.1"/>
</dbReference>
<dbReference type="PANTHER" id="PTHR32309:SF13">
    <property type="entry name" value="FERRIC ENTEROBACTIN TRANSPORT PROTEIN FEPE"/>
    <property type="match status" value="1"/>
</dbReference>
<evidence type="ECO:0000256" key="4">
    <source>
        <dbReference type="ARBA" id="ARBA00022989"/>
    </source>
</evidence>
<keyword evidence="5 7" id="KW-0472">Membrane</keyword>
<dbReference type="SUPFAM" id="SSF52540">
    <property type="entry name" value="P-loop containing nucleoside triphosphate hydrolases"/>
    <property type="match status" value="1"/>
</dbReference>
<name>A0ABU3S0Q4_9HYPH</name>
<keyword evidence="4 7" id="KW-1133">Transmembrane helix</keyword>
<evidence type="ECO:0000259" key="8">
    <source>
        <dbReference type="Pfam" id="PF02706"/>
    </source>
</evidence>
<dbReference type="InterPro" id="IPR027417">
    <property type="entry name" value="P-loop_NTPase"/>
</dbReference>
<evidence type="ECO:0000256" key="1">
    <source>
        <dbReference type="ARBA" id="ARBA00004651"/>
    </source>
</evidence>
<dbReference type="Pfam" id="PF02706">
    <property type="entry name" value="Wzz"/>
    <property type="match status" value="1"/>
</dbReference>
<dbReference type="PANTHER" id="PTHR32309">
    <property type="entry name" value="TYROSINE-PROTEIN KINASE"/>
    <property type="match status" value="1"/>
</dbReference>
<sequence length="744" mass="80683">MQPTPINPGKRTASPSEGRVKVMNWAFQNPIRLEDGAPRHFEHVGYEAGLALWRRRRMIAGLIVLALLGAAVFVLLSAKRYTATALVQIDFSRDDPAGGRRSAGLPLDASALVETEARFVRSRTITRQVAEQLAAEEAAKPDARPSDIAPSPAQREAQIQELMRNLTVRNDSRSYLIEIGYTAGSPDKAAEIANRFADTYLANRGETSSASSRRAAEWYSDQIEVTRKSLEQAEWSAAEYRRSSGIVETGTEGAALLQQRMREISSQASAATLARVNEESRLQRAKQAVAEGNIPADIAALPQIQRLIESREAARRQVSTLAAATGERHPSVIQARTLQQEAEARLQTEVTNALATIAEDVKSAKRVEEEIEAGASKAKSTLIDTRGREAELRTLQGRADALRERLKTLNEGHMQARALAELKPVAAQIMAAAEPNQVPTGPKKGLTLALAGIGAAALGGLLTFLLERRDLGFRKEEEVLPTTGSPCIGMLPALQPGDARVNAATQRETLRAIIASQHLAESGSAKVVLMTSALPEQGKSQVLHDMAHCLVEMGRRVLIVDASPRSEIDSTGKVALEDVIAGSAARKRVLEGGRQWTPAEVTARNPLLRRRAPPAVGESRHLSILQRRGGLSDSGPAFSPATLADLVTEARSSFDVVLVEAPPVLLAADALILAQFADIVLHAARWHDTPKATVAAAMKRLYDGAVRVHGVILTQVDMERYESFRSFRAPPSARKIRKYYADFD</sequence>
<organism evidence="9 10">
    <name type="scientific">Bosea rubneri</name>
    <dbReference type="NCBI Taxonomy" id="3075434"/>
    <lineage>
        <taxon>Bacteria</taxon>
        <taxon>Pseudomonadati</taxon>
        <taxon>Pseudomonadota</taxon>
        <taxon>Alphaproteobacteria</taxon>
        <taxon>Hyphomicrobiales</taxon>
        <taxon>Boseaceae</taxon>
        <taxon>Bosea</taxon>
    </lineage>
</organism>
<protein>
    <submittedName>
        <fullName evidence="9">Exopolysaccharide transport family protein</fullName>
    </submittedName>
</protein>
<dbReference type="InterPro" id="IPR003856">
    <property type="entry name" value="LPS_length_determ_N"/>
</dbReference>
<evidence type="ECO:0000256" key="2">
    <source>
        <dbReference type="ARBA" id="ARBA00022475"/>
    </source>
</evidence>
<keyword evidence="3 7" id="KW-0812">Transmembrane</keyword>
<evidence type="ECO:0000256" key="7">
    <source>
        <dbReference type="SAM" id="Phobius"/>
    </source>
</evidence>